<sequence length="187" mass="19644">MRRASGGLLCAVSSLLLGGVSHFLAGGRLPGMTWLTGAFVVLAAIGAALSGPRHRFDTTVLTVGFAQFALHLVFHYASMPAMKQSMPQGSMSAHMNMSHDGGHAMHASMTVTHGVAALGVSACLVHGERLLGRLAALIMPTLLFWVAPVLVRASRPCLRGPLTVPIPHGLLLARGRPRRGPPWPVPA</sequence>
<evidence type="ECO:0008006" key="4">
    <source>
        <dbReference type="Google" id="ProtNLM"/>
    </source>
</evidence>
<feature type="transmembrane region" description="Helical" evidence="1">
    <location>
        <begin position="31"/>
        <end position="51"/>
    </location>
</feature>
<accession>A0ABV2UHT4</accession>
<feature type="transmembrane region" description="Helical" evidence="1">
    <location>
        <begin position="130"/>
        <end position="151"/>
    </location>
</feature>
<keyword evidence="1" id="KW-1133">Transmembrane helix</keyword>
<reference evidence="2 3" key="1">
    <citation type="submission" date="2024-06" db="EMBL/GenBank/DDBJ databases">
        <title>The Natural Products Discovery Center: Release of the First 8490 Sequenced Strains for Exploring Actinobacteria Biosynthetic Diversity.</title>
        <authorList>
            <person name="Kalkreuter E."/>
            <person name="Kautsar S.A."/>
            <person name="Yang D."/>
            <person name="Bader C.D."/>
            <person name="Teijaro C.N."/>
            <person name="Fluegel L."/>
            <person name="Davis C.M."/>
            <person name="Simpson J.R."/>
            <person name="Lauterbach L."/>
            <person name="Steele A.D."/>
            <person name="Gui C."/>
            <person name="Meng S."/>
            <person name="Li G."/>
            <person name="Viehrig K."/>
            <person name="Ye F."/>
            <person name="Su P."/>
            <person name="Kiefer A.F."/>
            <person name="Nichols A."/>
            <person name="Cepeda A.J."/>
            <person name="Yan W."/>
            <person name="Fan B."/>
            <person name="Jiang Y."/>
            <person name="Adhikari A."/>
            <person name="Zheng C.-J."/>
            <person name="Schuster L."/>
            <person name="Cowan T.M."/>
            <person name="Smanski M.J."/>
            <person name="Chevrette M.G."/>
            <person name="De Carvalho L.P.S."/>
            <person name="Shen B."/>
        </authorList>
    </citation>
    <scope>NUCLEOTIDE SEQUENCE [LARGE SCALE GENOMIC DNA]</scope>
    <source>
        <strain evidence="2 3">NPDC005137</strain>
    </source>
</reference>
<protein>
    <recommendedName>
        <fullName evidence="4">Integral membrane protein</fullName>
    </recommendedName>
</protein>
<evidence type="ECO:0000313" key="3">
    <source>
        <dbReference type="Proteomes" id="UP001550044"/>
    </source>
</evidence>
<keyword evidence="1" id="KW-0472">Membrane</keyword>
<name>A0ABV2UHT4_9ACTN</name>
<keyword evidence="3" id="KW-1185">Reference proteome</keyword>
<feature type="transmembrane region" description="Helical" evidence="1">
    <location>
        <begin position="58"/>
        <end position="77"/>
    </location>
</feature>
<dbReference type="Proteomes" id="UP001550044">
    <property type="component" value="Unassembled WGS sequence"/>
</dbReference>
<dbReference type="RefSeq" id="WP_356712060.1">
    <property type="nucleotide sequence ID" value="NZ_JBEXIP010000037.1"/>
</dbReference>
<comment type="caution">
    <text evidence="2">The sequence shown here is derived from an EMBL/GenBank/DDBJ whole genome shotgun (WGS) entry which is preliminary data.</text>
</comment>
<gene>
    <name evidence="2" type="ORF">ABZV61_32535</name>
</gene>
<organism evidence="2 3">
    <name type="scientific">Streptomyces sp. 900116325</name>
    <dbReference type="NCBI Taxonomy" id="3154295"/>
    <lineage>
        <taxon>Bacteria</taxon>
        <taxon>Bacillati</taxon>
        <taxon>Actinomycetota</taxon>
        <taxon>Actinomycetes</taxon>
        <taxon>Kitasatosporales</taxon>
        <taxon>Streptomycetaceae</taxon>
        <taxon>Streptomyces</taxon>
    </lineage>
</organism>
<proteinExistence type="predicted"/>
<evidence type="ECO:0000313" key="2">
    <source>
        <dbReference type="EMBL" id="MET8437400.1"/>
    </source>
</evidence>
<keyword evidence="1" id="KW-0812">Transmembrane</keyword>
<evidence type="ECO:0000256" key="1">
    <source>
        <dbReference type="SAM" id="Phobius"/>
    </source>
</evidence>
<dbReference type="EMBL" id="JBEXIP010000037">
    <property type="protein sequence ID" value="MET8437400.1"/>
    <property type="molecule type" value="Genomic_DNA"/>
</dbReference>